<keyword evidence="1" id="KW-1133">Transmembrane helix</keyword>
<evidence type="ECO:0000256" key="1">
    <source>
        <dbReference type="SAM" id="Phobius"/>
    </source>
</evidence>
<organism evidence="3 4">
    <name type="scientific">Roridomyces roridus</name>
    <dbReference type="NCBI Taxonomy" id="1738132"/>
    <lineage>
        <taxon>Eukaryota</taxon>
        <taxon>Fungi</taxon>
        <taxon>Dikarya</taxon>
        <taxon>Basidiomycota</taxon>
        <taxon>Agaricomycotina</taxon>
        <taxon>Agaricomycetes</taxon>
        <taxon>Agaricomycetidae</taxon>
        <taxon>Agaricales</taxon>
        <taxon>Marasmiineae</taxon>
        <taxon>Mycenaceae</taxon>
        <taxon>Roridomyces</taxon>
    </lineage>
</organism>
<feature type="transmembrane region" description="Helical" evidence="1">
    <location>
        <begin position="238"/>
        <end position="259"/>
    </location>
</feature>
<feature type="domain" description="DUF6534" evidence="2">
    <location>
        <begin position="165"/>
        <end position="264"/>
    </location>
</feature>
<dbReference type="InterPro" id="IPR045339">
    <property type="entry name" value="DUF6534"/>
</dbReference>
<evidence type="ECO:0000313" key="3">
    <source>
        <dbReference type="EMBL" id="KAJ7617337.1"/>
    </source>
</evidence>
<feature type="transmembrane region" description="Helical" evidence="1">
    <location>
        <begin position="46"/>
        <end position="70"/>
    </location>
</feature>
<name>A0AAD7FDH6_9AGAR</name>
<keyword evidence="1" id="KW-0812">Transmembrane</keyword>
<feature type="transmembrane region" description="Helical" evidence="1">
    <location>
        <begin position="12"/>
        <end position="34"/>
    </location>
</feature>
<gene>
    <name evidence="3" type="ORF">FB45DRAFT_1104703</name>
</gene>
<feature type="transmembrane region" description="Helical" evidence="1">
    <location>
        <begin position="90"/>
        <end position="110"/>
    </location>
</feature>
<feature type="transmembrane region" description="Helical" evidence="1">
    <location>
        <begin position="157"/>
        <end position="177"/>
    </location>
</feature>
<sequence length="317" mass="35168">MGGNMNNTYGALLIGVLFATFFQGILSAQAYVYLQTYSDDIIQLKLLVLGVWLLDAAHLVLISQSCYHYLVTSFGDATALLFSTPELDLHLIFVGSATLVCQGFFLHRIWTCSRRNWLLTGILSTACLAAFALEILISRQIMGNRSVAYFSQLQGEVVALFTVGAAADMAIAIVLFAEDMRTLTHCDVRTNSLVDKVVYFTVATGLATSVPHCRRHLLLFIFSQIIYKPQYLGAPKTFIFIAMHFSLGRLYTNALLATLNFRRSLRQTPHTLPSAPSVPRFQMFSSIDVGEYPMPTLGRSNKDLPAVPMPIVLPLTR</sequence>
<keyword evidence="4" id="KW-1185">Reference proteome</keyword>
<dbReference type="Pfam" id="PF20152">
    <property type="entry name" value="DUF6534"/>
    <property type="match status" value="1"/>
</dbReference>
<feature type="transmembrane region" description="Helical" evidence="1">
    <location>
        <begin position="197"/>
        <end position="226"/>
    </location>
</feature>
<evidence type="ECO:0000313" key="4">
    <source>
        <dbReference type="Proteomes" id="UP001221142"/>
    </source>
</evidence>
<reference evidence="3" key="1">
    <citation type="submission" date="2023-03" db="EMBL/GenBank/DDBJ databases">
        <title>Massive genome expansion in bonnet fungi (Mycena s.s.) driven by repeated elements and novel gene families across ecological guilds.</title>
        <authorList>
            <consortium name="Lawrence Berkeley National Laboratory"/>
            <person name="Harder C.B."/>
            <person name="Miyauchi S."/>
            <person name="Viragh M."/>
            <person name="Kuo A."/>
            <person name="Thoen E."/>
            <person name="Andreopoulos B."/>
            <person name="Lu D."/>
            <person name="Skrede I."/>
            <person name="Drula E."/>
            <person name="Henrissat B."/>
            <person name="Morin E."/>
            <person name="Kohler A."/>
            <person name="Barry K."/>
            <person name="LaButti K."/>
            <person name="Morin E."/>
            <person name="Salamov A."/>
            <person name="Lipzen A."/>
            <person name="Mereny Z."/>
            <person name="Hegedus B."/>
            <person name="Baldrian P."/>
            <person name="Stursova M."/>
            <person name="Weitz H."/>
            <person name="Taylor A."/>
            <person name="Grigoriev I.V."/>
            <person name="Nagy L.G."/>
            <person name="Martin F."/>
            <person name="Kauserud H."/>
        </authorList>
    </citation>
    <scope>NUCLEOTIDE SEQUENCE</scope>
    <source>
        <strain evidence="3">9284</strain>
    </source>
</reference>
<dbReference type="EMBL" id="JARKIF010000021">
    <property type="protein sequence ID" value="KAJ7617337.1"/>
    <property type="molecule type" value="Genomic_DNA"/>
</dbReference>
<comment type="caution">
    <text evidence="3">The sequence shown here is derived from an EMBL/GenBank/DDBJ whole genome shotgun (WGS) entry which is preliminary data.</text>
</comment>
<accession>A0AAD7FDH6</accession>
<proteinExistence type="predicted"/>
<dbReference type="AlphaFoldDB" id="A0AAD7FDH6"/>
<dbReference type="PANTHER" id="PTHR40465:SF1">
    <property type="entry name" value="DUF6534 DOMAIN-CONTAINING PROTEIN"/>
    <property type="match status" value="1"/>
</dbReference>
<keyword evidence="1" id="KW-0472">Membrane</keyword>
<feature type="transmembrane region" description="Helical" evidence="1">
    <location>
        <begin position="117"/>
        <end position="137"/>
    </location>
</feature>
<dbReference type="Proteomes" id="UP001221142">
    <property type="component" value="Unassembled WGS sequence"/>
</dbReference>
<protein>
    <recommendedName>
        <fullName evidence="2">DUF6534 domain-containing protein</fullName>
    </recommendedName>
</protein>
<dbReference type="PANTHER" id="PTHR40465">
    <property type="entry name" value="CHROMOSOME 1, WHOLE GENOME SHOTGUN SEQUENCE"/>
    <property type="match status" value="1"/>
</dbReference>
<evidence type="ECO:0000259" key="2">
    <source>
        <dbReference type="Pfam" id="PF20152"/>
    </source>
</evidence>